<keyword evidence="3" id="KW-1185">Reference proteome</keyword>
<proteinExistence type="predicted"/>
<dbReference type="RefSeq" id="WP_007907218.1">
    <property type="nucleotide sequence ID" value="NZ_ADVG01000001.1"/>
</dbReference>
<gene>
    <name evidence="2" type="ORF">Krac_11740</name>
</gene>
<protein>
    <submittedName>
        <fullName evidence="2">Uncharacterized protein</fullName>
    </submittedName>
</protein>
<dbReference type="OrthoDB" id="155471at2"/>
<sequence length="452" mass="49276">MSKIKMRCITCGKWFQSANAKEVTCPDCTQKVRKEKLAAKNAPPAPANRPVGPGTTRQTPPPPKPKAKPEQSGTSHWFDALDDIKVAEPDQPARPKPQLPSGPRETQHTQQPNSFNAPPSPPSAPGAHPQEHGPDEAHHGERGYGQRGPGGYREGGPREGGYSRGPGGYREGGYNRGPGGYREGYQGGGPREGGYNRGPGGYRQGGDQSQPGPYGQRLRPPYDNGAGRGPRPERPGQGRPMPNRPPRGKPGRPATAIAKPKREKIPPPQPFEPSTEQVEKVEQRYLELAKPSEYDGIRTQIATEVGIPKKTVKKIIKDLRDRQHMPSWWEVQTYKGSNEELERIKEAYLPLLPIPPVGVHKILAEKLSAKPGVVYQAIKAIRLEMNLPQYNDPSLHGDFNASHHQPANGQQKTGADQQPEGTTPVSTPSEEEKPAVSAEAPVPTEAHEQTTN</sequence>
<dbReference type="Proteomes" id="UP000004508">
    <property type="component" value="Unassembled WGS sequence"/>
</dbReference>
<feature type="compositionally biased region" description="Gly residues" evidence="1">
    <location>
        <begin position="145"/>
        <end position="204"/>
    </location>
</feature>
<dbReference type="STRING" id="485913.Krac_11740"/>
<reference evidence="2 3" key="1">
    <citation type="journal article" date="2011" name="Stand. Genomic Sci.">
        <title>Non-contiguous finished genome sequence and contextual data of the filamentous soil bacterium Ktedonobacter racemifer type strain (SOSP1-21).</title>
        <authorList>
            <person name="Chang Y.J."/>
            <person name="Land M."/>
            <person name="Hauser L."/>
            <person name="Chertkov O."/>
            <person name="Del Rio T.G."/>
            <person name="Nolan M."/>
            <person name="Copeland A."/>
            <person name="Tice H."/>
            <person name="Cheng J.F."/>
            <person name="Lucas S."/>
            <person name="Han C."/>
            <person name="Goodwin L."/>
            <person name="Pitluck S."/>
            <person name="Ivanova N."/>
            <person name="Ovchinikova G."/>
            <person name="Pati A."/>
            <person name="Chen A."/>
            <person name="Palaniappan K."/>
            <person name="Mavromatis K."/>
            <person name="Liolios K."/>
            <person name="Brettin T."/>
            <person name="Fiebig A."/>
            <person name="Rohde M."/>
            <person name="Abt B."/>
            <person name="Goker M."/>
            <person name="Detter J.C."/>
            <person name="Woyke T."/>
            <person name="Bristow J."/>
            <person name="Eisen J.A."/>
            <person name="Markowitz V."/>
            <person name="Hugenholtz P."/>
            <person name="Kyrpides N.C."/>
            <person name="Klenk H.P."/>
            <person name="Lapidus A."/>
        </authorList>
    </citation>
    <scope>NUCLEOTIDE SEQUENCE [LARGE SCALE GENOMIC DNA]</scope>
    <source>
        <strain evidence="3">DSM 44963</strain>
    </source>
</reference>
<evidence type="ECO:0000256" key="1">
    <source>
        <dbReference type="SAM" id="MobiDB-lite"/>
    </source>
</evidence>
<organism evidence="2 3">
    <name type="scientific">Ktedonobacter racemifer DSM 44963</name>
    <dbReference type="NCBI Taxonomy" id="485913"/>
    <lineage>
        <taxon>Bacteria</taxon>
        <taxon>Bacillati</taxon>
        <taxon>Chloroflexota</taxon>
        <taxon>Ktedonobacteria</taxon>
        <taxon>Ktedonobacterales</taxon>
        <taxon>Ktedonobacteraceae</taxon>
        <taxon>Ktedonobacter</taxon>
    </lineage>
</organism>
<feature type="compositionally biased region" description="Basic and acidic residues" evidence="1">
    <location>
        <begin position="129"/>
        <end position="144"/>
    </location>
</feature>
<dbReference type="AlphaFoldDB" id="D6TD81"/>
<accession>D6TD81</accession>
<feature type="region of interest" description="Disordered" evidence="1">
    <location>
        <begin position="394"/>
        <end position="452"/>
    </location>
</feature>
<feature type="region of interest" description="Disordered" evidence="1">
    <location>
        <begin position="36"/>
        <end position="282"/>
    </location>
</feature>
<dbReference type="EMBL" id="ADVG01000001">
    <property type="protein sequence ID" value="EFH90132.1"/>
    <property type="molecule type" value="Genomic_DNA"/>
</dbReference>
<evidence type="ECO:0000313" key="3">
    <source>
        <dbReference type="Proteomes" id="UP000004508"/>
    </source>
</evidence>
<feature type="compositionally biased region" description="Polar residues" evidence="1">
    <location>
        <begin position="402"/>
        <end position="428"/>
    </location>
</feature>
<feature type="compositionally biased region" description="Basic and acidic residues" evidence="1">
    <location>
        <begin position="82"/>
        <end position="93"/>
    </location>
</feature>
<evidence type="ECO:0000313" key="2">
    <source>
        <dbReference type="EMBL" id="EFH90132.1"/>
    </source>
</evidence>
<name>D6TD81_KTERA</name>
<comment type="caution">
    <text evidence="2">The sequence shown here is derived from an EMBL/GenBank/DDBJ whole genome shotgun (WGS) entry which is preliminary data.</text>
</comment>
<dbReference type="InParanoid" id="D6TD81"/>